<evidence type="ECO:0000256" key="1">
    <source>
        <dbReference type="SAM" id="MobiDB-lite"/>
    </source>
</evidence>
<feature type="compositionally biased region" description="Low complexity" evidence="1">
    <location>
        <begin position="38"/>
        <end position="52"/>
    </location>
</feature>
<keyword evidence="2" id="KW-0732">Signal</keyword>
<sequence length="225" mass="23510">MKLAPMTIAPRRAALFAAVLLSLGLAACQREAAPADAPAPAANAAPEANPAPITDQPAESVPPATAPVSNPPPAASDTQARFDGYGDMRFGMSAEQAKKAWGGELKGKPPADGGCYYLQPIWVTNPRDFGFMIEDGKFVRLDVGNDKETAPGGGKRGMSAAEIDKLYAGRVERQNHKYVQGGHYLRVSDSGGGAGTLVFETDATGKVTSWHIGVPPQVDYVEGCG</sequence>
<keyword evidence="4" id="KW-1185">Reference proteome</keyword>
<protein>
    <submittedName>
        <fullName evidence="3">Serine/threonine protein kinase</fullName>
    </submittedName>
</protein>
<evidence type="ECO:0000313" key="3">
    <source>
        <dbReference type="EMBL" id="KWS06527.1"/>
    </source>
</evidence>
<accession>A0A108UCE3</accession>
<evidence type="ECO:0000256" key="2">
    <source>
        <dbReference type="SAM" id="SignalP"/>
    </source>
</evidence>
<feature type="chain" id="PRO_5007131903" evidence="2">
    <location>
        <begin position="33"/>
        <end position="225"/>
    </location>
</feature>
<feature type="signal peptide" evidence="2">
    <location>
        <begin position="1"/>
        <end position="32"/>
    </location>
</feature>
<keyword evidence="3" id="KW-0723">Serine/threonine-protein kinase</keyword>
<keyword evidence="3" id="KW-0808">Transferase</keyword>
<evidence type="ECO:0000313" key="4">
    <source>
        <dbReference type="Proteomes" id="UP000023435"/>
    </source>
</evidence>
<feature type="region of interest" description="Disordered" evidence="1">
    <location>
        <begin position="38"/>
        <end position="82"/>
    </location>
</feature>
<dbReference type="Proteomes" id="UP000023435">
    <property type="component" value="Unassembled WGS sequence"/>
</dbReference>
<dbReference type="EMBL" id="JAJA02000001">
    <property type="protein sequence ID" value="KWS06527.1"/>
    <property type="molecule type" value="Genomic_DNA"/>
</dbReference>
<proteinExistence type="predicted"/>
<reference evidence="3 4" key="1">
    <citation type="journal article" date="2014" name="Genome Announc.">
        <title>Draft Genome Sequence of Lysobacter capsici AZ78, a Bacterium Antagonistic to Plant-Pathogenic Oomycetes.</title>
        <authorList>
            <person name="Puopolo G."/>
            <person name="Sonego P."/>
            <person name="Engelen K."/>
            <person name="Pertot I."/>
        </authorList>
    </citation>
    <scope>NUCLEOTIDE SEQUENCE [LARGE SCALE GENOMIC DNA]</scope>
    <source>
        <strain evidence="3 4">AZ78</strain>
    </source>
</reference>
<comment type="caution">
    <text evidence="3">The sequence shown here is derived from an EMBL/GenBank/DDBJ whole genome shotgun (WGS) entry which is preliminary data.</text>
</comment>
<keyword evidence="3" id="KW-0418">Kinase</keyword>
<dbReference type="PROSITE" id="PS51257">
    <property type="entry name" value="PROKAR_LIPOPROTEIN"/>
    <property type="match status" value="1"/>
</dbReference>
<dbReference type="AlphaFoldDB" id="A0A108UCE3"/>
<gene>
    <name evidence="3" type="ORF">AZ78_4083</name>
</gene>
<name>A0A108UCE3_9GAMM</name>
<organism evidence="3 4">
    <name type="scientific">Lysobacter capsici AZ78</name>
    <dbReference type="NCBI Taxonomy" id="1444315"/>
    <lineage>
        <taxon>Bacteria</taxon>
        <taxon>Pseudomonadati</taxon>
        <taxon>Pseudomonadota</taxon>
        <taxon>Gammaproteobacteria</taxon>
        <taxon>Lysobacterales</taxon>
        <taxon>Lysobacteraceae</taxon>
        <taxon>Lysobacter</taxon>
    </lineage>
</organism>
<dbReference type="GO" id="GO:0004674">
    <property type="term" value="F:protein serine/threonine kinase activity"/>
    <property type="evidence" value="ECO:0007669"/>
    <property type="project" value="UniProtKB-KW"/>
</dbReference>